<dbReference type="InterPro" id="IPR000873">
    <property type="entry name" value="AMP-dep_synth/lig_dom"/>
</dbReference>
<keyword evidence="4" id="KW-1185">Reference proteome</keyword>
<dbReference type="Gene3D" id="3.30.300.30">
    <property type="match status" value="1"/>
</dbReference>
<evidence type="ECO:0000259" key="1">
    <source>
        <dbReference type="Pfam" id="PF00501"/>
    </source>
</evidence>
<protein>
    <submittedName>
        <fullName evidence="3">ATP-dependent acyl-CoA ligase</fullName>
    </submittedName>
</protein>
<evidence type="ECO:0000313" key="4">
    <source>
        <dbReference type="Proteomes" id="UP001500804"/>
    </source>
</evidence>
<dbReference type="GO" id="GO:0016874">
    <property type="term" value="F:ligase activity"/>
    <property type="evidence" value="ECO:0007669"/>
    <property type="project" value="UniProtKB-KW"/>
</dbReference>
<sequence>MRLYALEDRTIGRILADKARTVGDRTFLTYLGDRFTYADVHAVTNSYAEGFRRAGIERGDHVALMLPNRPEMLWALWGLGKLGAVAVPINTAAKGDLLGYLLDQSDSVLLVAEDGYRDRVDPVVAQVPAVREVMGPDRLAAFAALPPADPPEMADVRYDDPHLIMYTSGTTGPSKGVVSPHSQGHGVGLRMASLSGYGPDDVLYTCLPLFHGNALWYTVYAALWADAAVALSPAFSARRFWDEIRESGATVFNALGAMANIIWQQPPSPRDREHRVRTAMMVPSSRELAETWRERYGIGVTSVYAMTENTAVTVFGPDDPPEKASSAGRVRDYMDVQIVDDERRPLPPGEVGEICIRPNERGSIMLGYYEMAEATVAATRDLWFHTGDRGRLDEDGYLYFADRKKEAIRRRGENISAFEVETVLCRHPDVVEAAAVPVPSELGEDEVMAYVVPAPGAEVDYAALVGFCAEHMAYYMVPRYVEAVPELPKTPSEKIEKYKLAVSARERLGELWDREKAGVTVRRP</sequence>
<evidence type="ECO:0000259" key="2">
    <source>
        <dbReference type="Pfam" id="PF13193"/>
    </source>
</evidence>
<dbReference type="EMBL" id="BAABJO010000061">
    <property type="protein sequence ID" value="GAA5142495.1"/>
    <property type="molecule type" value="Genomic_DNA"/>
</dbReference>
<organism evidence="3 4">
    <name type="scientific">Pseudonocardia adelaidensis</name>
    <dbReference type="NCBI Taxonomy" id="648754"/>
    <lineage>
        <taxon>Bacteria</taxon>
        <taxon>Bacillati</taxon>
        <taxon>Actinomycetota</taxon>
        <taxon>Actinomycetes</taxon>
        <taxon>Pseudonocardiales</taxon>
        <taxon>Pseudonocardiaceae</taxon>
        <taxon>Pseudonocardia</taxon>
    </lineage>
</organism>
<dbReference type="SUPFAM" id="SSF56801">
    <property type="entry name" value="Acetyl-CoA synthetase-like"/>
    <property type="match status" value="1"/>
</dbReference>
<dbReference type="InterPro" id="IPR025110">
    <property type="entry name" value="AMP-bd_C"/>
</dbReference>
<gene>
    <name evidence="3" type="ORF">GCM10023320_82810</name>
</gene>
<accession>A0ABP9P8Q3</accession>
<dbReference type="PROSITE" id="PS00455">
    <property type="entry name" value="AMP_BINDING"/>
    <property type="match status" value="1"/>
</dbReference>
<dbReference type="PANTHER" id="PTHR43767">
    <property type="entry name" value="LONG-CHAIN-FATTY-ACID--COA LIGASE"/>
    <property type="match status" value="1"/>
</dbReference>
<dbReference type="RefSeq" id="WP_345613393.1">
    <property type="nucleotide sequence ID" value="NZ_BAABJO010000061.1"/>
</dbReference>
<dbReference type="InterPro" id="IPR042099">
    <property type="entry name" value="ANL_N_sf"/>
</dbReference>
<dbReference type="Pfam" id="PF13193">
    <property type="entry name" value="AMP-binding_C"/>
    <property type="match status" value="1"/>
</dbReference>
<feature type="domain" description="AMP-dependent synthetase/ligase" evidence="1">
    <location>
        <begin position="17"/>
        <end position="369"/>
    </location>
</feature>
<dbReference type="Pfam" id="PF00501">
    <property type="entry name" value="AMP-binding"/>
    <property type="match status" value="1"/>
</dbReference>
<comment type="caution">
    <text evidence="3">The sequence shown here is derived from an EMBL/GenBank/DDBJ whole genome shotgun (WGS) entry which is preliminary data.</text>
</comment>
<dbReference type="InterPro" id="IPR050237">
    <property type="entry name" value="ATP-dep_AMP-bd_enzyme"/>
</dbReference>
<dbReference type="Proteomes" id="UP001500804">
    <property type="component" value="Unassembled WGS sequence"/>
</dbReference>
<keyword evidence="3" id="KW-0436">Ligase</keyword>
<name>A0ABP9P8Q3_9PSEU</name>
<proteinExistence type="predicted"/>
<dbReference type="Gene3D" id="3.40.50.12780">
    <property type="entry name" value="N-terminal domain of ligase-like"/>
    <property type="match status" value="1"/>
</dbReference>
<dbReference type="InterPro" id="IPR020845">
    <property type="entry name" value="AMP-binding_CS"/>
</dbReference>
<dbReference type="PANTHER" id="PTHR43767:SF1">
    <property type="entry name" value="NONRIBOSOMAL PEPTIDE SYNTHASE PES1 (EUROFUNG)-RELATED"/>
    <property type="match status" value="1"/>
</dbReference>
<reference evidence="4" key="1">
    <citation type="journal article" date="2019" name="Int. J. Syst. Evol. Microbiol.">
        <title>The Global Catalogue of Microorganisms (GCM) 10K type strain sequencing project: providing services to taxonomists for standard genome sequencing and annotation.</title>
        <authorList>
            <consortium name="The Broad Institute Genomics Platform"/>
            <consortium name="The Broad Institute Genome Sequencing Center for Infectious Disease"/>
            <person name="Wu L."/>
            <person name="Ma J."/>
        </authorList>
    </citation>
    <scope>NUCLEOTIDE SEQUENCE [LARGE SCALE GENOMIC DNA]</scope>
    <source>
        <strain evidence="4">JCM 18302</strain>
    </source>
</reference>
<evidence type="ECO:0000313" key="3">
    <source>
        <dbReference type="EMBL" id="GAA5142495.1"/>
    </source>
</evidence>
<feature type="domain" description="AMP-binding enzyme C-terminal" evidence="2">
    <location>
        <begin position="419"/>
        <end position="494"/>
    </location>
</feature>
<dbReference type="InterPro" id="IPR045851">
    <property type="entry name" value="AMP-bd_C_sf"/>
</dbReference>